<accession>A0ABS5ZPN7</accession>
<keyword evidence="4" id="KW-1185">Reference proteome</keyword>
<evidence type="ECO:0000313" key="3">
    <source>
        <dbReference type="EMBL" id="MBU2738571.1"/>
    </source>
</evidence>
<name>A0ABS5ZPN7_9PROT</name>
<dbReference type="Proteomes" id="UP001197028">
    <property type="component" value="Unassembled WGS sequence"/>
</dbReference>
<feature type="region of interest" description="Disordered" evidence="1">
    <location>
        <begin position="1"/>
        <end position="36"/>
    </location>
</feature>
<comment type="caution">
    <text evidence="3">The sequence shown here is derived from an EMBL/GenBank/DDBJ whole genome shotgun (WGS) entry which is preliminary data.</text>
</comment>
<gene>
    <name evidence="3" type="ORF">HJG40_07145</name>
</gene>
<dbReference type="RefSeq" id="WP_215863538.1">
    <property type="nucleotide sequence ID" value="NZ_JABELD010000051.1"/>
</dbReference>
<evidence type="ECO:0000256" key="2">
    <source>
        <dbReference type="SAM" id="Phobius"/>
    </source>
</evidence>
<sequence length="175" mass="18519">MEDFLDRPEAPESSEGSKISTDRTEGAGGKVGGDSTKPTLRDRFAYPLMLVVGVVAAGGISFLVQSGTLPWFSGQTHKIAASSAPRNVPVVYINTGKIMADVIKTQVDSGTMTRHEAAEMGHVIGQTIQEVAAHYARQGDLVLSRNVLAAPQGNNVTAIAEKIVKARLAEEFGRG</sequence>
<keyword evidence="2" id="KW-0812">Transmembrane</keyword>
<evidence type="ECO:0008006" key="5">
    <source>
        <dbReference type="Google" id="ProtNLM"/>
    </source>
</evidence>
<evidence type="ECO:0000256" key="1">
    <source>
        <dbReference type="SAM" id="MobiDB-lite"/>
    </source>
</evidence>
<keyword evidence="2" id="KW-0472">Membrane</keyword>
<feature type="compositionally biased region" description="Basic and acidic residues" evidence="1">
    <location>
        <begin position="1"/>
        <end position="10"/>
    </location>
</feature>
<reference evidence="3 4" key="1">
    <citation type="journal article" date="2021" name="ISME J.">
        <title>Genomic evolution of the class Acidithiobacillia: deep-branching Proteobacteria living in extreme acidic conditions.</title>
        <authorList>
            <person name="Moya-Beltran A."/>
            <person name="Beard S."/>
            <person name="Rojas-Villalobos C."/>
            <person name="Issotta F."/>
            <person name="Gallardo Y."/>
            <person name="Ulloa R."/>
            <person name="Giaveno A."/>
            <person name="Degli Esposti M."/>
            <person name="Johnson D.B."/>
            <person name="Quatrini R."/>
        </authorList>
    </citation>
    <scope>NUCLEOTIDE SEQUENCE [LARGE SCALE GENOMIC DNA]</scope>
    <source>
        <strain evidence="3 4">ATCC 19703</strain>
    </source>
</reference>
<feature type="transmembrane region" description="Helical" evidence="2">
    <location>
        <begin position="44"/>
        <end position="64"/>
    </location>
</feature>
<evidence type="ECO:0000313" key="4">
    <source>
        <dbReference type="Proteomes" id="UP001197028"/>
    </source>
</evidence>
<keyword evidence="2" id="KW-1133">Transmembrane helix</keyword>
<organism evidence="3 4">
    <name type="scientific">Acidithiobacillus concretivorus</name>
    <dbReference type="NCBI Taxonomy" id="3063952"/>
    <lineage>
        <taxon>Bacteria</taxon>
        <taxon>Pseudomonadati</taxon>
        <taxon>Pseudomonadota</taxon>
        <taxon>Acidithiobacillia</taxon>
        <taxon>Acidithiobacillales</taxon>
        <taxon>Acidithiobacillaceae</taxon>
        <taxon>Acidithiobacillus</taxon>
    </lineage>
</organism>
<protein>
    <recommendedName>
        <fullName evidence="5">Conjugal transfer protein TrbI</fullName>
    </recommendedName>
</protein>
<dbReference type="EMBL" id="JABELD010000051">
    <property type="protein sequence ID" value="MBU2738571.1"/>
    <property type="molecule type" value="Genomic_DNA"/>
</dbReference>
<proteinExistence type="predicted"/>